<evidence type="ECO:0000259" key="4">
    <source>
        <dbReference type="Pfam" id="PF13476"/>
    </source>
</evidence>
<comment type="similarity">
    <text evidence="1">Belongs to the SMC family. SbcC subfamily.</text>
</comment>
<dbReference type="Pfam" id="PF13476">
    <property type="entry name" value="AAA_23"/>
    <property type="match status" value="1"/>
</dbReference>
<evidence type="ECO:0000313" key="5">
    <source>
        <dbReference type="EMBL" id="MBA4535919.1"/>
    </source>
</evidence>
<feature type="domain" description="Rad50/SbcC-type AAA" evidence="4">
    <location>
        <begin position="8"/>
        <end position="235"/>
    </location>
</feature>
<dbReference type="Proteomes" id="UP000472971">
    <property type="component" value="Unassembled WGS sequence"/>
</dbReference>
<evidence type="ECO:0000256" key="2">
    <source>
        <dbReference type="ARBA" id="ARBA00011322"/>
    </source>
</evidence>
<dbReference type="SUPFAM" id="SSF52540">
    <property type="entry name" value="P-loop containing nucleoside triphosphate hydrolases"/>
    <property type="match status" value="2"/>
</dbReference>
<keyword evidence="7" id="KW-1185">Reference proteome</keyword>
<sequence>MNRYKISRIYLKNFKHIEELLLDFSRKDLIVLDGPNGFGKTTIFDAIELILTGVISRIKNTVDGRYGYREVLFSNNHDVDTEIKVEFSGEIENLIIGKRINSKNSFKAVDKKPDNWDIFETYLLSDFNIPIEEGKIITQEEIGSILSIDNLKRYFSLFYYVQQEENTLFLKQDAKDRMDDISQLFDTYKEEKELEKLEKLKYKITSELREIDGPKGLLADRKKTIELLRNGLKEIRSENIKEVEFFSLLEEKENIKEWDKELTIVNKESRDKFLQELREIYILVKDREKFRDTEFNNYIYKVIENKTLLKQTILTYNQLENYQSIKKLRDNEVSLKRIKNKLSKENLKDNLNITYFKELNNILDTSINTDDILNEIDSLKVYKSRMSEVSELIHQLNLTRESLLVQFNKIKEEFENTECPLCGSQFKSYEQLIASIDEKKTRFLEMLDEDTKKYDEFYNEFFFKYVNNTLLLIEGYLSTEDNIVDEGFYKELVSAIPNKSSINQFVQWCKNNNLDINIFLNNGFKKQDDDLETRLSRLIEYLLQQIKPVVDSYSNHKNNVKILSSVFKNDLKKVFKIVLEDIIKKVQYIEYQYYYNSTESINNLQKEIDYLSVKLSKLILAQQKFEAIIDIYKERILDHWKNIIRDIEIPFYIYSGKIIQNYQKGCGLFISESDNFGQKSIRFVSDMKFDHDAINYLSSGQLSGLAIALTLALNKVYGEKSIDLIMIDDPVQTMDEINIASLTEILRNEFKEKQIIMSTHEEEVSRYIRYKFAKYNLNTKRINIKNEIYSNSI</sequence>
<evidence type="ECO:0000256" key="1">
    <source>
        <dbReference type="ARBA" id="ARBA00006930"/>
    </source>
</evidence>
<dbReference type="PANTHER" id="PTHR32114:SF2">
    <property type="entry name" value="ABC TRANSPORTER ABCH.3"/>
    <property type="match status" value="1"/>
</dbReference>
<proteinExistence type="inferred from homology"/>
<dbReference type="AlphaFoldDB" id="A0A6B3VY70"/>
<dbReference type="RefSeq" id="WP_163239537.1">
    <property type="nucleotide sequence ID" value="NZ_JAAIWN010000002.1"/>
</dbReference>
<dbReference type="GO" id="GO:0016887">
    <property type="term" value="F:ATP hydrolysis activity"/>
    <property type="evidence" value="ECO:0007669"/>
    <property type="project" value="InterPro"/>
</dbReference>
<evidence type="ECO:0000313" key="7">
    <source>
        <dbReference type="Proteomes" id="UP000472971"/>
    </source>
</evidence>
<accession>A0A6B3VY70</accession>
<dbReference type="PANTHER" id="PTHR32114">
    <property type="entry name" value="ABC TRANSPORTER ABCH.3"/>
    <property type="match status" value="1"/>
</dbReference>
<dbReference type="InterPro" id="IPR038729">
    <property type="entry name" value="Rad50/SbcC_AAA"/>
</dbReference>
<dbReference type="Proteomes" id="UP000570010">
    <property type="component" value="Unassembled WGS sequence"/>
</dbReference>
<reference evidence="5 8" key="2">
    <citation type="submission" date="2020-07" db="EMBL/GenBank/DDBJ databases">
        <authorList>
            <person name="Feng H."/>
        </authorList>
    </citation>
    <scope>NUCLEOTIDE SEQUENCE [LARGE SCALE GENOMIC DNA]</scope>
    <source>
        <strain evidence="5">S-12</strain>
        <strain evidence="8">s-12</strain>
    </source>
</reference>
<dbReference type="EMBL" id="JAAIWN010000002">
    <property type="protein sequence ID" value="NEY80294.1"/>
    <property type="molecule type" value="Genomic_DNA"/>
</dbReference>
<evidence type="ECO:0000256" key="3">
    <source>
        <dbReference type="ARBA" id="ARBA00013368"/>
    </source>
</evidence>
<comment type="subunit">
    <text evidence="2">Heterodimer of SbcC and SbcD.</text>
</comment>
<dbReference type="Gene3D" id="3.40.50.300">
    <property type="entry name" value="P-loop containing nucleotide triphosphate hydrolases"/>
    <property type="match status" value="2"/>
</dbReference>
<name>A0A6B3VY70_9BACI</name>
<organism evidence="6 7">
    <name type="scientific">Bacillus aquiflavi</name>
    <dbReference type="NCBI Taxonomy" id="2672567"/>
    <lineage>
        <taxon>Bacteria</taxon>
        <taxon>Bacillati</taxon>
        <taxon>Bacillota</taxon>
        <taxon>Bacilli</taxon>
        <taxon>Bacillales</taxon>
        <taxon>Bacillaceae</taxon>
        <taxon>Bacillus</taxon>
    </lineage>
</organism>
<protein>
    <recommendedName>
        <fullName evidence="3">Nuclease SbcCD subunit C</fullName>
    </recommendedName>
</protein>
<evidence type="ECO:0000313" key="8">
    <source>
        <dbReference type="Proteomes" id="UP000570010"/>
    </source>
</evidence>
<gene>
    <name evidence="6" type="ORF">G4D64_01870</name>
    <name evidence="5" type="ORF">H1Z61_01875</name>
</gene>
<dbReference type="EMBL" id="JACEIO010000002">
    <property type="protein sequence ID" value="MBA4535919.1"/>
    <property type="molecule type" value="Genomic_DNA"/>
</dbReference>
<evidence type="ECO:0000313" key="6">
    <source>
        <dbReference type="EMBL" id="NEY80294.1"/>
    </source>
</evidence>
<dbReference type="InterPro" id="IPR027417">
    <property type="entry name" value="P-loop_NTPase"/>
</dbReference>
<reference evidence="6 7" key="1">
    <citation type="submission" date="2020-02" db="EMBL/GenBank/DDBJ databases">
        <title>Bacillus aquiflavi sp. nov., isolated from yellow water of strong flavor Chinese baijiu in Yibin region of China.</title>
        <authorList>
            <person name="Xie J."/>
        </authorList>
    </citation>
    <scope>NUCLEOTIDE SEQUENCE [LARGE SCALE GENOMIC DNA]</scope>
    <source>
        <strain evidence="6 7">3H-10</strain>
    </source>
</reference>
<dbReference type="GO" id="GO:0006302">
    <property type="term" value="P:double-strand break repair"/>
    <property type="evidence" value="ECO:0007669"/>
    <property type="project" value="InterPro"/>
</dbReference>
<comment type="caution">
    <text evidence="6">The sequence shown here is derived from an EMBL/GenBank/DDBJ whole genome shotgun (WGS) entry which is preliminary data.</text>
</comment>